<evidence type="ECO:0000256" key="3">
    <source>
        <dbReference type="ARBA" id="ARBA00008621"/>
    </source>
</evidence>
<proteinExistence type="inferred from homology"/>
<evidence type="ECO:0000256" key="11">
    <source>
        <dbReference type="ARBA" id="ARBA00032305"/>
    </source>
</evidence>
<comment type="subunit">
    <text evidence="4">Homotrimer.</text>
</comment>
<dbReference type="PANTHER" id="PTHR33254">
    <property type="entry name" value="4-HYDROXY-4-METHYL-2-OXOGLUTARATE ALDOLASE 3-RELATED"/>
    <property type="match status" value="1"/>
</dbReference>
<dbReference type="SUPFAM" id="SSF89562">
    <property type="entry name" value="RraA-like"/>
    <property type="match status" value="1"/>
</dbReference>
<evidence type="ECO:0000256" key="1">
    <source>
        <dbReference type="ARBA" id="ARBA00001342"/>
    </source>
</evidence>
<evidence type="ECO:0000256" key="6">
    <source>
        <dbReference type="ARBA" id="ARBA00012947"/>
    </source>
</evidence>
<keyword evidence="13" id="KW-0479">Metal-binding</keyword>
<dbReference type="GO" id="GO:0032259">
    <property type="term" value="P:methylation"/>
    <property type="evidence" value="ECO:0007669"/>
    <property type="project" value="UniProtKB-KW"/>
</dbReference>
<evidence type="ECO:0000256" key="8">
    <source>
        <dbReference type="ARBA" id="ARBA00025046"/>
    </source>
</evidence>
<sequence>MLTTPLIPDDELLQRYVQLFTGAVNDVLRGRGLVDQTLPHDIRPLRDEMKLAGFAFTVAGEKDRGGVNDMPERAAMLESIRPGAVCVWDTGRDDESAQWGEVMTMAARRQGCRGAVIDGGVRDTDRVLSQDFPVFSRYRSSSGMLGRFRITGWQHSISIGGVVIEPGDLLFGDIDGVIVVPAELAVPVLLEAERIKHDEVGIKQLIEDGSTPRDVVDRGGYF</sequence>
<comment type="caution">
    <text evidence="14">The sequence shown here is derived from an EMBL/GenBank/DDBJ whole genome shotgun (WGS) entry which is preliminary data.</text>
</comment>
<evidence type="ECO:0000256" key="9">
    <source>
        <dbReference type="ARBA" id="ARBA00029596"/>
    </source>
</evidence>
<dbReference type="AlphaFoldDB" id="A0A2W2BK08"/>
<dbReference type="Pfam" id="PF03737">
    <property type="entry name" value="RraA-like"/>
    <property type="match status" value="1"/>
</dbReference>
<evidence type="ECO:0000256" key="5">
    <source>
        <dbReference type="ARBA" id="ARBA00012213"/>
    </source>
</evidence>
<feature type="binding site" evidence="13">
    <location>
        <position position="123"/>
    </location>
    <ligand>
        <name>substrate</name>
    </ligand>
</feature>
<dbReference type="GO" id="GO:0008168">
    <property type="term" value="F:methyltransferase activity"/>
    <property type="evidence" value="ECO:0007669"/>
    <property type="project" value="UniProtKB-KW"/>
</dbReference>
<dbReference type="EMBL" id="POTW01000007">
    <property type="protein sequence ID" value="PZF85600.1"/>
    <property type="molecule type" value="Genomic_DNA"/>
</dbReference>
<keyword evidence="13" id="KW-0460">Magnesium</keyword>
<evidence type="ECO:0000256" key="13">
    <source>
        <dbReference type="PIRSR" id="PIRSR605493-1"/>
    </source>
</evidence>
<evidence type="ECO:0000256" key="4">
    <source>
        <dbReference type="ARBA" id="ARBA00011233"/>
    </source>
</evidence>
<comment type="catalytic activity">
    <reaction evidence="12">
        <text>oxaloacetate + H(+) = pyruvate + CO2</text>
        <dbReference type="Rhea" id="RHEA:15641"/>
        <dbReference type="ChEBI" id="CHEBI:15361"/>
        <dbReference type="ChEBI" id="CHEBI:15378"/>
        <dbReference type="ChEBI" id="CHEBI:16452"/>
        <dbReference type="ChEBI" id="CHEBI:16526"/>
        <dbReference type="EC" id="4.1.1.112"/>
    </reaction>
</comment>
<organism evidence="14 15">
    <name type="scientific">Jiangella anatolica</name>
    <dbReference type="NCBI Taxonomy" id="2670374"/>
    <lineage>
        <taxon>Bacteria</taxon>
        <taxon>Bacillati</taxon>
        <taxon>Actinomycetota</taxon>
        <taxon>Actinomycetes</taxon>
        <taxon>Jiangellales</taxon>
        <taxon>Jiangellaceae</taxon>
        <taxon>Jiangella</taxon>
    </lineage>
</organism>
<evidence type="ECO:0000256" key="2">
    <source>
        <dbReference type="ARBA" id="ARBA00001968"/>
    </source>
</evidence>
<dbReference type="Gene3D" id="3.50.30.40">
    <property type="entry name" value="Ribonuclease E inhibitor RraA/RraA-like"/>
    <property type="match status" value="1"/>
</dbReference>
<comment type="function">
    <text evidence="8">Catalyzes the aldol cleavage of 4-hydroxy-4-methyl-2-oxoglutarate (HMG) into 2 molecules of pyruvate. Also contains a secondary oxaloacetate (OAA) decarboxylase activity due to the common pyruvate enolate transition state formed following C-C bond cleavage in the retro-aldol and decarboxylation reactions.</text>
</comment>
<evidence type="ECO:0000256" key="10">
    <source>
        <dbReference type="ARBA" id="ARBA00030169"/>
    </source>
</evidence>
<keyword evidence="14" id="KW-0489">Methyltransferase</keyword>
<keyword evidence="15" id="KW-1185">Reference proteome</keyword>
<dbReference type="EC" id="4.1.1.112" evidence="6"/>
<dbReference type="InterPro" id="IPR005493">
    <property type="entry name" value="RraA/RraA-like"/>
</dbReference>
<evidence type="ECO:0000313" key="14">
    <source>
        <dbReference type="EMBL" id="PZF85600.1"/>
    </source>
</evidence>
<gene>
    <name evidence="14" type="ORF">C1I92_04335</name>
</gene>
<evidence type="ECO:0000256" key="7">
    <source>
        <dbReference type="ARBA" id="ARBA00016549"/>
    </source>
</evidence>
<name>A0A2W2BK08_9ACTN</name>
<comment type="similarity">
    <text evidence="3">Belongs to the class II aldolase/RraA-like family.</text>
</comment>
<accession>A0A2W2BK08</accession>
<feature type="binding site" evidence="13">
    <location>
        <position position="122"/>
    </location>
    <ligand>
        <name>substrate</name>
    </ligand>
</feature>
<feature type="binding site" evidence="13">
    <location>
        <begin position="100"/>
        <end position="103"/>
    </location>
    <ligand>
        <name>substrate</name>
    </ligand>
</feature>
<protein>
    <recommendedName>
        <fullName evidence="7">Putative 4-hydroxy-4-methyl-2-oxoglutarate aldolase</fullName>
        <ecNumber evidence="6">4.1.1.112</ecNumber>
        <ecNumber evidence="5">4.1.3.17</ecNumber>
    </recommendedName>
    <alternativeName>
        <fullName evidence="11">Oxaloacetate decarboxylase</fullName>
    </alternativeName>
    <alternativeName>
        <fullName evidence="9">Regulator of ribonuclease activity homolog</fullName>
    </alternativeName>
    <alternativeName>
        <fullName evidence="10">RraA-like protein</fullName>
    </alternativeName>
</protein>
<dbReference type="InterPro" id="IPR036704">
    <property type="entry name" value="RraA/RraA-like_sf"/>
</dbReference>
<evidence type="ECO:0000256" key="12">
    <source>
        <dbReference type="ARBA" id="ARBA00047973"/>
    </source>
</evidence>
<dbReference type="Proteomes" id="UP000248764">
    <property type="component" value="Unassembled WGS sequence"/>
</dbReference>
<dbReference type="PANTHER" id="PTHR33254:SF4">
    <property type="entry name" value="4-HYDROXY-4-METHYL-2-OXOGLUTARATE ALDOLASE 3-RELATED"/>
    <property type="match status" value="1"/>
</dbReference>
<comment type="cofactor">
    <cofactor evidence="13">
        <name>Mg(2+)</name>
        <dbReference type="ChEBI" id="CHEBI:18420"/>
    </cofactor>
</comment>
<reference evidence="14 15" key="1">
    <citation type="submission" date="2018-01" db="EMBL/GenBank/DDBJ databases">
        <title>Draft genome sequence of Jiangella sp. GTF31.</title>
        <authorList>
            <person name="Sahin N."/>
            <person name="Ay H."/>
            <person name="Saygin H."/>
        </authorList>
    </citation>
    <scope>NUCLEOTIDE SEQUENCE [LARGE SCALE GENOMIC DNA]</scope>
    <source>
        <strain evidence="14 15">GTF31</strain>
    </source>
</reference>
<dbReference type="CDD" id="cd16841">
    <property type="entry name" value="RraA_family"/>
    <property type="match status" value="1"/>
</dbReference>
<dbReference type="GO" id="GO:0047443">
    <property type="term" value="F:4-hydroxy-4-methyl-2-oxoglutarate aldolase activity"/>
    <property type="evidence" value="ECO:0007669"/>
    <property type="project" value="UniProtKB-EC"/>
</dbReference>
<dbReference type="EC" id="4.1.3.17" evidence="5"/>
<keyword evidence="14" id="KW-0808">Transferase</keyword>
<comment type="cofactor">
    <cofactor evidence="2">
        <name>a divalent metal cation</name>
        <dbReference type="ChEBI" id="CHEBI:60240"/>
    </cofactor>
</comment>
<comment type="catalytic activity">
    <reaction evidence="1">
        <text>4-hydroxy-4-methyl-2-oxoglutarate = 2 pyruvate</text>
        <dbReference type="Rhea" id="RHEA:22748"/>
        <dbReference type="ChEBI" id="CHEBI:15361"/>
        <dbReference type="ChEBI" id="CHEBI:58276"/>
        <dbReference type="EC" id="4.1.3.17"/>
    </reaction>
</comment>
<dbReference type="GO" id="GO:0046872">
    <property type="term" value="F:metal ion binding"/>
    <property type="evidence" value="ECO:0007669"/>
    <property type="project" value="UniProtKB-KW"/>
</dbReference>
<evidence type="ECO:0000313" key="15">
    <source>
        <dbReference type="Proteomes" id="UP000248764"/>
    </source>
</evidence>
<dbReference type="GO" id="GO:0008948">
    <property type="term" value="F:oxaloacetate decarboxylase activity"/>
    <property type="evidence" value="ECO:0007669"/>
    <property type="project" value="UniProtKB-EC"/>
</dbReference>